<comment type="similarity">
    <text evidence="1">Belongs to the ketopantoate reductase family.</text>
</comment>
<sequence>NFQLDATNVKYDVQAIFTCLFPQRNEVPYHRTWPIGSLITHHLKSSIGLTDTVTIIRRNTRQAREFGELFGNTIRVEHHGIPSVSTGYFCQIPNPTHSHSTVAQESSEDVIDSLIVTMKTYHTFPMMRMLSSRLTSASTIVLLQTGMGVYDELVQRIFHDPRERPNFILATSTHKAYTNNDLADIVHTQAGELTFGIVPNETNKDFDAGFHDESVSLFDRKGRLSDIVSSPSDPYYNRFKTLRDTVETLLKMKSLNPSWKSLPEIQTTLRCNLTLRSVVDPLTALLNCRNGQLLHSPSLRTITRRVTNEASRVFAAEIDAHLKMANSSDDDDEDGAWHASLPPKLQPLSLEEDVLKYLLDTKGHISPMLADIRGGKPTEILNLNGHLLKMASQYRLYVPWTAQLLELVQMRSGIPLDQML</sequence>
<dbReference type="InterPro" id="IPR013752">
    <property type="entry name" value="KPA_reductase"/>
</dbReference>
<accession>A0AA39QMH4</accession>
<evidence type="ECO:0000313" key="6">
    <source>
        <dbReference type="EMBL" id="KAK0505682.1"/>
    </source>
</evidence>
<dbReference type="InterPro" id="IPR050838">
    <property type="entry name" value="Ketopantoate_reductase"/>
</dbReference>
<dbReference type="PANTHER" id="PTHR43765">
    <property type="entry name" value="2-DEHYDROPANTOATE 2-REDUCTASE-RELATED"/>
    <property type="match status" value="1"/>
</dbReference>
<keyword evidence="3" id="KW-0560">Oxidoreductase</keyword>
<organism evidence="6 7">
    <name type="scientific">Armillaria luteobubalina</name>
    <dbReference type="NCBI Taxonomy" id="153913"/>
    <lineage>
        <taxon>Eukaryota</taxon>
        <taxon>Fungi</taxon>
        <taxon>Dikarya</taxon>
        <taxon>Basidiomycota</taxon>
        <taxon>Agaricomycotina</taxon>
        <taxon>Agaricomycetes</taxon>
        <taxon>Agaricomycetidae</taxon>
        <taxon>Agaricales</taxon>
        <taxon>Marasmiineae</taxon>
        <taxon>Physalacriaceae</taxon>
        <taxon>Armillaria</taxon>
    </lineage>
</organism>
<reference evidence="6" key="1">
    <citation type="submission" date="2023-06" db="EMBL/GenBank/DDBJ databases">
        <authorList>
            <consortium name="Lawrence Berkeley National Laboratory"/>
            <person name="Ahrendt S."/>
            <person name="Sahu N."/>
            <person name="Indic B."/>
            <person name="Wong-Bajracharya J."/>
            <person name="Merenyi Z."/>
            <person name="Ke H.-M."/>
            <person name="Monk M."/>
            <person name="Kocsube S."/>
            <person name="Drula E."/>
            <person name="Lipzen A."/>
            <person name="Balint B."/>
            <person name="Henrissat B."/>
            <person name="Andreopoulos B."/>
            <person name="Martin F.M."/>
            <person name="Harder C.B."/>
            <person name="Rigling D."/>
            <person name="Ford K.L."/>
            <person name="Foster G.D."/>
            <person name="Pangilinan J."/>
            <person name="Papanicolaou A."/>
            <person name="Barry K."/>
            <person name="LaButti K."/>
            <person name="Viragh M."/>
            <person name="Koriabine M."/>
            <person name="Yan M."/>
            <person name="Riley R."/>
            <person name="Champramary S."/>
            <person name="Plett K.L."/>
            <person name="Tsai I.J."/>
            <person name="Slot J."/>
            <person name="Sipos G."/>
            <person name="Plett J."/>
            <person name="Nagy L.G."/>
            <person name="Grigoriev I.V."/>
        </authorList>
    </citation>
    <scope>NUCLEOTIDE SEQUENCE</scope>
    <source>
        <strain evidence="6">HWK02</strain>
    </source>
</reference>
<dbReference type="Gene3D" id="3.40.50.720">
    <property type="entry name" value="NAD(P)-binding Rossmann-like Domain"/>
    <property type="match status" value="1"/>
</dbReference>
<feature type="domain" description="Ketopantoate reductase N-terminal" evidence="4">
    <location>
        <begin position="93"/>
        <end position="199"/>
    </location>
</feature>
<feature type="non-terminal residue" evidence="6">
    <location>
        <position position="420"/>
    </location>
</feature>
<dbReference type="PANTHER" id="PTHR43765:SF2">
    <property type="entry name" value="2-DEHYDROPANTOATE 2-REDUCTASE"/>
    <property type="match status" value="1"/>
</dbReference>
<evidence type="ECO:0000256" key="3">
    <source>
        <dbReference type="ARBA" id="ARBA00023002"/>
    </source>
</evidence>
<dbReference type="GO" id="GO:0008677">
    <property type="term" value="F:2-dehydropantoate 2-reductase activity"/>
    <property type="evidence" value="ECO:0007669"/>
    <property type="project" value="TreeGrafter"/>
</dbReference>
<dbReference type="InterPro" id="IPR013328">
    <property type="entry name" value="6PGD_dom2"/>
</dbReference>
<dbReference type="GO" id="GO:0050661">
    <property type="term" value="F:NADP binding"/>
    <property type="evidence" value="ECO:0007669"/>
    <property type="project" value="TreeGrafter"/>
</dbReference>
<dbReference type="GO" id="GO:0005739">
    <property type="term" value="C:mitochondrion"/>
    <property type="evidence" value="ECO:0007669"/>
    <property type="project" value="TreeGrafter"/>
</dbReference>
<evidence type="ECO:0000256" key="1">
    <source>
        <dbReference type="ARBA" id="ARBA00007870"/>
    </source>
</evidence>
<gene>
    <name evidence="6" type="ORF">EDD18DRAFT_1847</name>
</gene>
<evidence type="ECO:0000259" key="4">
    <source>
        <dbReference type="Pfam" id="PF02558"/>
    </source>
</evidence>
<dbReference type="InterPro" id="IPR013332">
    <property type="entry name" value="KPR_N"/>
</dbReference>
<dbReference type="SUPFAM" id="SSF48179">
    <property type="entry name" value="6-phosphogluconate dehydrogenase C-terminal domain-like"/>
    <property type="match status" value="1"/>
</dbReference>
<keyword evidence="2" id="KW-0521">NADP</keyword>
<keyword evidence="7" id="KW-1185">Reference proteome</keyword>
<dbReference type="SUPFAM" id="SSF51735">
    <property type="entry name" value="NAD(P)-binding Rossmann-fold domains"/>
    <property type="match status" value="1"/>
</dbReference>
<name>A0AA39QMH4_9AGAR</name>
<proteinExistence type="inferred from homology"/>
<dbReference type="InterPro" id="IPR036291">
    <property type="entry name" value="NAD(P)-bd_dom_sf"/>
</dbReference>
<dbReference type="Gene3D" id="1.10.1040.10">
    <property type="entry name" value="N-(1-d-carboxylethyl)-l-norvaline Dehydrogenase, domain 2"/>
    <property type="match status" value="1"/>
</dbReference>
<dbReference type="Pfam" id="PF08546">
    <property type="entry name" value="ApbA_C"/>
    <property type="match status" value="1"/>
</dbReference>
<dbReference type="Pfam" id="PF02558">
    <property type="entry name" value="ApbA"/>
    <property type="match status" value="1"/>
</dbReference>
<dbReference type="Proteomes" id="UP001175228">
    <property type="component" value="Unassembled WGS sequence"/>
</dbReference>
<dbReference type="InterPro" id="IPR008927">
    <property type="entry name" value="6-PGluconate_DH-like_C_sf"/>
</dbReference>
<evidence type="ECO:0000256" key="2">
    <source>
        <dbReference type="ARBA" id="ARBA00022857"/>
    </source>
</evidence>
<comment type="caution">
    <text evidence="6">The sequence shown here is derived from an EMBL/GenBank/DDBJ whole genome shotgun (WGS) entry which is preliminary data.</text>
</comment>
<dbReference type="AlphaFoldDB" id="A0AA39QMH4"/>
<protein>
    <submittedName>
        <fullName evidence="6">Ketopantoate reductase PanE/ApbA C terminal-domain-containing protein</fullName>
    </submittedName>
</protein>
<evidence type="ECO:0000313" key="7">
    <source>
        <dbReference type="Proteomes" id="UP001175228"/>
    </source>
</evidence>
<feature type="domain" description="Ketopantoate reductase C-terminal" evidence="5">
    <location>
        <begin position="272"/>
        <end position="410"/>
    </location>
</feature>
<evidence type="ECO:0000259" key="5">
    <source>
        <dbReference type="Pfam" id="PF08546"/>
    </source>
</evidence>
<dbReference type="EMBL" id="JAUEPU010000001">
    <property type="protein sequence ID" value="KAK0505682.1"/>
    <property type="molecule type" value="Genomic_DNA"/>
</dbReference>